<evidence type="ECO:0000256" key="2">
    <source>
        <dbReference type="SAM" id="Phobius"/>
    </source>
</evidence>
<evidence type="ECO:0000259" key="3">
    <source>
        <dbReference type="Pfam" id="PF00486"/>
    </source>
</evidence>
<dbReference type="Pfam" id="PF00486">
    <property type="entry name" value="Trans_reg_C"/>
    <property type="match status" value="1"/>
</dbReference>
<evidence type="ECO:0000256" key="1">
    <source>
        <dbReference type="ARBA" id="ARBA00023125"/>
    </source>
</evidence>
<proteinExistence type="predicted"/>
<reference evidence="4 5" key="1">
    <citation type="submission" date="2016-10" db="EMBL/GenBank/DDBJ databases">
        <authorList>
            <person name="de Groot N.N."/>
        </authorList>
    </citation>
    <scope>NUCLEOTIDE SEQUENCE [LARGE SCALE GENOMIC DNA]</scope>
    <source>
        <strain evidence="4 5">AB35.6</strain>
    </source>
</reference>
<gene>
    <name evidence="4" type="ORF">SAMN05443244_0863</name>
</gene>
<dbReference type="AlphaFoldDB" id="A0A1H4JYE6"/>
<evidence type="ECO:0000313" key="5">
    <source>
        <dbReference type="Proteomes" id="UP000182409"/>
    </source>
</evidence>
<keyword evidence="2" id="KW-0812">Transmembrane</keyword>
<keyword evidence="2" id="KW-0472">Membrane</keyword>
<accession>A0A1H4JYE6</accession>
<dbReference type="Gene3D" id="1.10.10.10">
    <property type="entry name" value="Winged helix-like DNA-binding domain superfamily/Winged helix DNA-binding domain"/>
    <property type="match status" value="1"/>
</dbReference>
<evidence type="ECO:0000313" key="4">
    <source>
        <dbReference type="EMBL" id="SEB50652.1"/>
    </source>
</evidence>
<feature type="domain" description="OmpR/PhoB-type" evidence="3">
    <location>
        <begin position="30"/>
        <end position="84"/>
    </location>
</feature>
<keyword evidence="2" id="KW-1133">Transmembrane helix</keyword>
<name>A0A1H4JYE6_9BACT</name>
<dbReference type="Proteomes" id="UP000182409">
    <property type="component" value="Unassembled WGS sequence"/>
</dbReference>
<protein>
    <submittedName>
        <fullName evidence="4">Transcriptional regulatory protein, C terminal</fullName>
    </submittedName>
</protein>
<dbReference type="SUPFAM" id="SSF46894">
    <property type="entry name" value="C-terminal effector domain of the bipartite response regulators"/>
    <property type="match status" value="1"/>
</dbReference>
<sequence>MPAETERETEPGVKESLARMLASPQFARAETQRRLLHYLWERRHDAISEYAIATEALGRNSNFDSNSDASVRVQISRLRRKLKDYYLETGEAELLAIPTGTHQLTVLERQPLEVPVEARVLPPLSASDWVRARVLPLLVCLCLVLAVALGTTSIFLVRQIRKSHALAAQAPATPNAFWLSFLAGDAPIRIVLPTPVFFNFKNYPSLRLRSTEVNDFGAAAQNPELKAVIAKMGPVGLEQSYTVTWDTLAAIQIARYLDRIGEGKRVSFQVTRDSSLLSLEQANVIVLGTDHTLQPMHEYMESMNFTLIPGEERVLNARPEGNEPKAYVRQLQGEERHIEPSIIAVMPGRAPGLKVLMLESRDTSGMVSLLASNAGSHAVEEMWRAHGSPQFFEMVVMTEMEVHTPLRSWPVTMHAYTKVAPSKTL</sequence>
<dbReference type="InterPro" id="IPR016032">
    <property type="entry name" value="Sig_transdc_resp-reg_C-effctor"/>
</dbReference>
<dbReference type="EMBL" id="FNSD01000001">
    <property type="protein sequence ID" value="SEB50652.1"/>
    <property type="molecule type" value="Genomic_DNA"/>
</dbReference>
<dbReference type="GO" id="GO:0000160">
    <property type="term" value="P:phosphorelay signal transduction system"/>
    <property type="evidence" value="ECO:0007669"/>
    <property type="project" value="InterPro"/>
</dbReference>
<keyword evidence="1" id="KW-0238">DNA-binding</keyword>
<dbReference type="GO" id="GO:0003677">
    <property type="term" value="F:DNA binding"/>
    <property type="evidence" value="ECO:0007669"/>
    <property type="project" value="UniProtKB-KW"/>
</dbReference>
<dbReference type="InterPro" id="IPR036388">
    <property type="entry name" value="WH-like_DNA-bd_sf"/>
</dbReference>
<dbReference type="InterPro" id="IPR001867">
    <property type="entry name" value="OmpR/PhoB-type_DNA-bd"/>
</dbReference>
<dbReference type="GO" id="GO:0006355">
    <property type="term" value="P:regulation of DNA-templated transcription"/>
    <property type="evidence" value="ECO:0007669"/>
    <property type="project" value="InterPro"/>
</dbReference>
<organism evidence="4 5">
    <name type="scientific">Terriglobus roseus</name>
    <dbReference type="NCBI Taxonomy" id="392734"/>
    <lineage>
        <taxon>Bacteria</taxon>
        <taxon>Pseudomonadati</taxon>
        <taxon>Acidobacteriota</taxon>
        <taxon>Terriglobia</taxon>
        <taxon>Terriglobales</taxon>
        <taxon>Acidobacteriaceae</taxon>
        <taxon>Terriglobus</taxon>
    </lineage>
</organism>
<feature type="transmembrane region" description="Helical" evidence="2">
    <location>
        <begin position="134"/>
        <end position="157"/>
    </location>
</feature>